<evidence type="ECO:0000313" key="1">
    <source>
        <dbReference type="EMBL" id="GBN07117.1"/>
    </source>
</evidence>
<dbReference type="AlphaFoldDB" id="A0A4Y2KZS9"/>
<evidence type="ECO:0000313" key="2">
    <source>
        <dbReference type="Proteomes" id="UP000499080"/>
    </source>
</evidence>
<comment type="caution">
    <text evidence="1">The sequence shown here is derived from an EMBL/GenBank/DDBJ whole genome shotgun (WGS) entry which is preliminary data.</text>
</comment>
<accession>A0A4Y2KZS9</accession>
<gene>
    <name evidence="1" type="ORF">AVEN_185140_1</name>
</gene>
<organism evidence="1 2">
    <name type="scientific">Araneus ventricosus</name>
    <name type="common">Orbweaver spider</name>
    <name type="synonym">Epeira ventricosa</name>
    <dbReference type="NCBI Taxonomy" id="182803"/>
    <lineage>
        <taxon>Eukaryota</taxon>
        <taxon>Metazoa</taxon>
        <taxon>Ecdysozoa</taxon>
        <taxon>Arthropoda</taxon>
        <taxon>Chelicerata</taxon>
        <taxon>Arachnida</taxon>
        <taxon>Araneae</taxon>
        <taxon>Araneomorphae</taxon>
        <taxon>Entelegynae</taxon>
        <taxon>Araneoidea</taxon>
        <taxon>Araneidae</taxon>
        <taxon>Araneus</taxon>
    </lineage>
</organism>
<dbReference type="EMBL" id="BGPR01116469">
    <property type="protein sequence ID" value="GBN07117.1"/>
    <property type="molecule type" value="Genomic_DNA"/>
</dbReference>
<reference evidence="1 2" key="1">
    <citation type="journal article" date="2019" name="Sci. Rep.">
        <title>Orb-weaving spider Araneus ventricosus genome elucidates the spidroin gene catalogue.</title>
        <authorList>
            <person name="Kono N."/>
            <person name="Nakamura H."/>
            <person name="Ohtoshi R."/>
            <person name="Moran D.A.P."/>
            <person name="Shinohara A."/>
            <person name="Yoshida Y."/>
            <person name="Fujiwara M."/>
            <person name="Mori M."/>
            <person name="Tomita M."/>
            <person name="Arakawa K."/>
        </authorList>
    </citation>
    <scope>NUCLEOTIDE SEQUENCE [LARGE SCALE GENOMIC DNA]</scope>
</reference>
<name>A0A4Y2KZS9_ARAVE</name>
<protein>
    <submittedName>
        <fullName evidence="1">Uncharacterized protein</fullName>
    </submittedName>
</protein>
<sequence>MLSSLEYRKHSWHICVELQSDCRLSWFPSRLHKVLLPSVPVGQQGQKKALRQEAHHVVLTSELREHVRKPRDCIHFQQPPLHIKLGLMKNFVKWSVEEMYFSTYV</sequence>
<proteinExistence type="predicted"/>
<dbReference type="Proteomes" id="UP000499080">
    <property type="component" value="Unassembled WGS sequence"/>
</dbReference>
<keyword evidence="2" id="KW-1185">Reference proteome</keyword>